<comment type="catalytic activity">
    <reaction evidence="7 8">
        <text>UDP-alpha-D-glucose + 2 NAD(+) + H2O = UDP-alpha-D-glucuronate + 2 NADH + 3 H(+)</text>
        <dbReference type="Rhea" id="RHEA:23596"/>
        <dbReference type="ChEBI" id="CHEBI:15377"/>
        <dbReference type="ChEBI" id="CHEBI:15378"/>
        <dbReference type="ChEBI" id="CHEBI:57540"/>
        <dbReference type="ChEBI" id="CHEBI:57945"/>
        <dbReference type="ChEBI" id="CHEBI:58052"/>
        <dbReference type="ChEBI" id="CHEBI:58885"/>
        <dbReference type="EC" id="1.1.1.22"/>
    </reaction>
</comment>
<proteinExistence type="inferred from homology"/>
<dbReference type="InterPro" id="IPR036291">
    <property type="entry name" value="NAD(P)-bd_dom_sf"/>
</dbReference>
<evidence type="ECO:0000259" key="12">
    <source>
        <dbReference type="SMART" id="SM00984"/>
    </source>
</evidence>
<feature type="binding site" evidence="10">
    <location>
        <position position="257"/>
    </location>
    <ligand>
        <name>substrate</name>
    </ligand>
</feature>
<comment type="similarity">
    <text evidence="2 8">Belongs to the UDP-glucose/GDP-mannose dehydrogenase family.</text>
</comment>
<dbReference type="InterPro" id="IPR017476">
    <property type="entry name" value="UDP-Glc/GDP-Man"/>
</dbReference>
<dbReference type="InterPro" id="IPR014027">
    <property type="entry name" value="UDP-Glc/GDP-Man_DH_C"/>
</dbReference>
<evidence type="ECO:0000256" key="3">
    <source>
        <dbReference type="ARBA" id="ARBA00012954"/>
    </source>
</evidence>
<gene>
    <name evidence="13" type="ORF">HYY20_10395</name>
</gene>
<dbReference type="AlphaFoldDB" id="A0A932CPS6"/>
<evidence type="ECO:0000313" key="14">
    <source>
        <dbReference type="Proteomes" id="UP000769766"/>
    </source>
</evidence>
<dbReference type="InterPro" id="IPR008927">
    <property type="entry name" value="6-PGluconate_DH-like_C_sf"/>
</dbReference>
<dbReference type="GO" id="GO:0051287">
    <property type="term" value="F:NAD binding"/>
    <property type="evidence" value="ECO:0007669"/>
    <property type="project" value="InterPro"/>
</dbReference>
<feature type="domain" description="UDP-glucose/GDP-mannose dehydrogenase C-terminal" evidence="12">
    <location>
        <begin position="313"/>
        <end position="414"/>
    </location>
</feature>
<sequence length="432" mass="48380">MDLCIIGVGYVGLVTGAVFADLGNEMVCVDIIDEKIRQLNEGVIPIYEPGLEEMIHRNMKDRRISFTTSLEEGMRRAEIIFICVGTPPKQNGETDLSYVEAAAKGIARHLERYKIIVNKSTVPVGTGDLVREIIERNRRMDVDFDVVSNPEFLREGSAIQDTLSPDRIVIGAPNKRVAMRLLELYASLERPMIITDVHSAEMIKYASNAFLATKISFINAIADICERARANVTDVAKGMGLDRRIGPEFLNAGLGFGGSCFPTDTESPVHTAAANGYEFEILKATVKVNKERCRHFIEVMREKLGPLQDKRIGVLGLAFKPDTDDMREAKSIEIIQELLKEGAEVLAYDPVAMENARRILPDVVYCESSYDVAEGAEALVILTEWREFRLLNMDKIKAAMKRPVIFDGRNIYDPEKKKKMGFEYYSIGRGQC</sequence>
<dbReference type="SUPFAM" id="SSF51735">
    <property type="entry name" value="NAD(P)-binding Rossmann-fold domains"/>
    <property type="match status" value="1"/>
</dbReference>
<dbReference type="Pfam" id="PF03721">
    <property type="entry name" value="UDPG_MGDP_dh_N"/>
    <property type="match status" value="1"/>
</dbReference>
<dbReference type="Proteomes" id="UP000769766">
    <property type="component" value="Unassembled WGS sequence"/>
</dbReference>
<dbReference type="NCBIfam" id="TIGR03026">
    <property type="entry name" value="NDP-sugDHase"/>
    <property type="match status" value="1"/>
</dbReference>
<protein>
    <recommendedName>
        <fullName evidence="4 8">UDP-glucose 6-dehydrogenase</fullName>
        <ecNumber evidence="3 8">1.1.1.22</ecNumber>
    </recommendedName>
</protein>
<dbReference type="InterPro" id="IPR028357">
    <property type="entry name" value="UDPglc_DH_bac"/>
</dbReference>
<dbReference type="InterPro" id="IPR001732">
    <property type="entry name" value="UDP-Glc/GDP-Man_DH_N"/>
</dbReference>
<evidence type="ECO:0000256" key="11">
    <source>
        <dbReference type="PIRSR" id="PIRSR500134-3"/>
    </source>
</evidence>
<feature type="binding site" evidence="10">
    <location>
        <position position="320"/>
    </location>
    <ligand>
        <name>substrate</name>
    </ligand>
</feature>
<feature type="binding site" evidence="11">
    <location>
        <position position="121"/>
    </location>
    <ligand>
        <name>NAD(+)</name>
        <dbReference type="ChEBI" id="CHEBI:57540"/>
    </ligand>
</feature>
<dbReference type="SUPFAM" id="SSF52413">
    <property type="entry name" value="UDP-glucose/GDP-mannose dehydrogenase C-terminal domain"/>
    <property type="match status" value="1"/>
</dbReference>
<accession>A0A932CPS6</accession>
<dbReference type="Gene3D" id="3.40.50.720">
    <property type="entry name" value="NAD(P)-binding Rossmann-like Domain"/>
    <property type="match status" value="2"/>
</dbReference>
<evidence type="ECO:0000313" key="13">
    <source>
        <dbReference type="EMBL" id="MBI2877280.1"/>
    </source>
</evidence>
<name>A0A932CPS6_UNCTE</name>
<dbReference type="PIRSF" id="PIRSF500134">
    <property type="entry name" value="UDPglc_DH_bac"/>
    <property type="match status" value="1"/>
</dbReference>
<feature type="binding site" evidence="11">
    <location>
        <position position="35"/>
    </location>
    <ligand>
        <name>NAD(+)</name>
        <dbReference type="ChEBI" id="CHEBI:57540"/>
    </ligand>
</feature>
<evidence type="ECO:0000256" key="10">
    <source>
        <dbReference type="PIRSR" id="PIRSR500134-2"/>
    </source>
</evidence>
<comment type="pathway">
    <text evidence="1">Nucleotide-sugar biosynthesis; UDP-alpha-D-glucuronate biosynthesis; UDP-alpha-D-glucuronate from UDP-alpha-D-glucose: step 1/1.</text>
</comment>
<dbReference type="SMART" id="SM00984">
    <property type="entry name" value="UDPG_MGDP_dh_C"/>
    <property type="match status" value="1"/>
</dbReference>
<feature type="binding site" evidence="11">
    <location>
        <position position="155"/>
    </location>
    <ligand>
        <name>NAD(+)</name>
        <dbReference type="ChEBI" id="CHEBI:57540"/>
    </ligand>
</feature>
<feature type="binding site" evidence="10">
    <location>
        <position position="204"/>
    </location>
    <ligand>
        <name>substrate</name>
    </ligand>
</feature>
<feature type="active site" description="Nucleophile" evidence="9">
    <location>
        <position position="260"/>
    </location>
</feature>
<feature type="binding site" evidence="11">
    <location>
        <position position="30"/>
    </location>
    <ligand>
        <name>NAD(+)</name>
        <dbReference type="ChEBI" id="CHEBI:57540"/>
    </ligand>
</feature>
<dbReference type="PIRSF" id="PIRSF000124">
    <property type="entry name" value="UDPglc_GDPman_dh"/>
    <property type="match status" value="1"/>
</dbReference>
<dbReference type="EC" id="1.1.1.22" evidence="3 8"/>
<dbReference type="SUPFAM" id="SSF48179">
    <property type="entry name" value="6-phosphogluconate dehydrogenase C-terminal domain-like"/>
    <property type="match status" value="1"/>
</dbReference>
<evidence type="ECO:0000256" key="2">
    <source>
        <dbReference type="ARBA" id="ARBA00006601"/>
    </source>
</evidence>
<reference evidence="13" key="1">
    <citation type="submission" date="2020-07" db="EMBL/GenBank/DDBJ databases">
        <title>Huge and variable diversity of episymbiotic CPR bacteria and DPANN archaea in groundwater ecosystems.</title>
        <authorList>
            <person name="He C.Y."/>
            <person name="Keren R."/>
            <person name="Whittaker M."/>
            <person name="Farag I.F."/>
            <person name="Doudna J."/>
            <person name="Cate J.H.D."/>
            <person name="Banfield J.F."/>
        </authorList>
    </citation>
    <scope>NUCLEOTIDE SEQUENCE</scope>
    <source>
        <strain evidence="13">NC_groundwater_672_Ag_B-0.1um_62_36</strain>
    </source>
</reference>
<evidence type="ECO:0000256" key="8">
    <source>
        <dbReference type="PIRNR" id="PIRNR000124"/>
    </source>
</evidence>
<evidence type="ECO:0000256" key="4">
    <source>
        <dbReference type="ARBA" id="ARBA00015132"/>
    </source>
</evidence>
<evidence type="ECO:0000256" key="5">
    <source>
        <dbReference type="ARBA" id="ARBA00023002"/>
    </source>
</evidence>
<dbReference type="PANTHER" id="PTHR43750">
    <property type="entry name" value="UDP-GLUCOSE 6-DEHYDROGENASE TUAD"/>
    <property type="match status" value="1"/>
</dbReference>
<comment type="caution">
    <text evidence="13">The sequence shown here is derived from an EMBL/GenBank/DDBJ whole genome shotgun (WGS) entry which is preliminary data.</text>
</comment>
<feature type="binding site" evidence="10">
    <location>
        <begin position="249"/>
        <end position="253"/>
    </location>
    <ligand>
        <name>substrate</name>
    </ligand>
</feature>
<evidence type="ECO:0000256" key="1">
    <source>
        <dbReference type="ARBA" id="ARBA00004701"/>
    </source>
</evidence>
<evidence type="ECO:0000256" key="7">
    <source>
        <dbReference type="ARBA" id="ARBA00047473"/>
    </source>
</evidence>
<dbReference type="GO" id="GO:0003979">
    <property type="term" value="F:UDP-glucose 6-dehydrogenase activity"/>
    <property type="evidence" value="ECO:0007669"/>
    <property type="project" value="UniProtKB-EC"/>
</dbReference>
<dbReference type="PANTHER" id="PTHR43750:SF3">
    <property type="entry name" value="UDP-GLUCOSE 6-DEHYDROGENASE TUAD"/>
    <property type="match status" value="1"/>
</dbReference>
<dbReference type="EMBL" id="JACPRF010000316">
    <property type="protein sequence ID" value="MBI2877280.1"/>
    <property type="molecule type" value="Genomic_DNA"/>
</dbReference>
<evidence type="ECO:0000256" key="9">
    <source>
        <dbReference type="PIRSR" id="PIRSR500134-1"/>
    </source>
</evidence>
<keyword evidence="5 8" id="KW-0560">Oxidoreductase</keyword>
<evidence type="ECO:0000256" key="6">
    <source>
        <dbReference type="ARBA" id="ARBA00023027"/>
    </source>
</evidence>
<dbReference type="Pfam" id="PF03720">
    <property type="entry name" value="UDPG_MGDP_dh_C"/>
    <property type="match status" value="1"/>
</dbReference>
<dbReference type="GO" id="GO:0000271">
    <property type="term" value="P:polysaccharide biosynthetic process"/>
    <property type="evidence" value="ECO:0007669"/>
    <property type="project" value="InterPro"/>
</dbReference>
<dbReference type="InterPro" id="IPR014026">
    <property type="entry name" value="UDP-Glc/GDP-Man_DH_dimer"/>
</dbReference>
<dbReference type="Gene3D" id="1.20.5.100">
    <property type="entry name" value="Cytochrome c1, transmembrane anchor, C-terminal"/>
    <property type="match status" value="1"/>
</dbReference>
<organism evidence="13 14">
    <name type="scientific">Tectimicrobiota bacterium</name>
    <dbReference type="NCBI Taxonomy" id="2528274"/>
    <lineage>
        <taxon>Bacteria</taxon>
        <taxon>Pseudomonadati</taxon>
        <taxon>Nitrospinota/Tectimicrobiota group</taxon>
        <taxon>Candidatus Tectimicrobiota</taxon>
    </lineage>
</organism>
<dbReference type="Pfam" id="PF00984">
    <property type="entry name" value="UDPG_MGDP_dh"/>
    <property type="match status" value="1"/>
</dbReference>
<feature type="binding site" evidence="10">
    <location>
        <begin position="152"/>
        <end position="155"/>
    </location>
    <ligand>
        <name>substrate</name>
    </ligand>
</feature>
<keyword evidence="6 8" id="KW-0520">NAD</keyword>
<feature type="binding site" evidence="11">
    <location>
        <position position="86"/>
    </location>
    <ligand>
        <name>NAD(+)</name>
        <dbReference type="ChEBI" id="CHEBI:57540"/>
    </ligand>
</feature>
<dbReference type="InterPro" id="IPR036220">
    <property type="entry name" value="UDP-Glc/GDP-Man_DH_C_sf"/>
</dbReference>
<feature type="binding site" evidence="11">
    <location>
        <position position="327"/>
    </location>
    <ligand>
        <name>NAD(+)</name>
        <dbReference type="ChEBI" id="CHEBI:57540"/>
    </ligand>
</feature>